<evidence type="ECO:0000313" key="11">
    <source>
        <dbReference type="Proteomes" id="UP000663828"/>
    </source>
</evidence>
<proteinExistence type="inferred from homology"/>
<dbReference type="PANTHER" id="PTHR10749:SF8">
    <property type="entry name" value="PHOSPHORYLASE B KINASE REGULATORY SUBUNIT BETA"/>
    <property type="match status" value="1"/>
</dbReference>
<protein>
    <recommendedName>
        <fullName evidence="6">Phosphorylase b kinase regulatory subunit</fullName>
    </recommendedName>
</protein>
<feature type="domain" description="Phosphorylase b kinase regulatory subunit alpha/beta C-terminal" evidence="9">
    <location>
        <begin position="928"/>
        <end position="1064"/>
    </location>
</feature>
<keyword evidence="6" id="KW-0449">Lipoprotein</keyword>
<dbReference type="Pfam" id="PF00723">
    <property type="entry name" value="Glyco_hydro_15"/>
    <property type="match status" value="1"/>
</dbReference>
<keyword evidence="6" id="KW-0472">Membrane</keyword>
<gene>
    <name evidence="10" type="ORF">XAT740_LOCUS8563</name>
</gene>
<keyword evidence="6" id="KW-1003">Cell membrane</keyword>
<evidence type="ECO:0000256" key="3">
    <source>
        <dbReference type="ARBA" id="ARBA00022600"/>
    </source>
</evidence>
<evidence type="ECO:0000256" key="4">
    <source>
        <dbReference type="ARBA" id="ARBA00022860"/>
    </source>
</evidence>
<dbReference type="GO" id="GO:0005886">
    <property type="term" value="C:plasma membrane"/>
    <property type="evidence" value="ECO:0007669"/>
    <property type="project" value="UniProtKB-SubCell"/>
</dbReference>
<dbReference type="InterPro" id="IPR008928">
    <property type="entry name" value="6-hairpin_glycosidase_sf"/>
</dbReference>
<dbReference type="EMBL" id="CAJNOR010000428">
    <property type="protein sequence ID" value="CAF0911555.1"/>
    <property type="molecule type" value="Genomic_DNA"/>
</dbReference>
<organism evidence="10 11">
    <name type="scientific">Adineta ricciae</name>
    <name type="common">Rotifer</name>
    <dbReference type="NCBI Taxonomy" id="249248"/>
    <lineage>
        <taxon>Eukaryota</taxon>
        <taxon>Metazoa</taxon>
        <taxon>Spiralia</taxon>
        <taxon>Gnathifera</taxon>
        <taxon>Rotifera</taxon>
        <taxon>Eurotatoria</taxon>
        <taxon>Bdelloidea</taxon>
        <taxon>Adinetida</taxon>
        <taxon>Adinetidae</taxon>
        <taxon>Adineta</taxon>
    </lineage>
</organism>
<comment type="function">
    <text evidence="6">Phosphorylase b kinase catalyzes the phosphorylation of serine in certain substrates, including troponin I.</text>
</comment>
<evidence type="ECO:0000256" key="2">
    <source>
        <dbReference type="ARBA" id="ARBA00007128"/>
    </source>
</evidence>
<keyword evidence="6" id="KW-0636">Prenylation</keyword>
<dbReference type="SUPFAM" id="SSF48208">
    <property type="entry name" value="Six-hairpin glycosidases"/>
    <property type="match status" value="1"/>
</dbReference>
<evidence type="ECO:0000259" key="9">
    <source>
        <dbReference type="Pfam" id="PF19292"/>
    </source>
</evidence>
<keyword evidence="5 6" id="KW-0119">Carbohydrate metabolism</keyword>
<evidence type="ECO:0000256" key="1">
    <source>
        <dbReference type="ARBA" id="ARBA00005131"/>
    </source>
</evidence>
<comment type="similarity">
    <text evidence="2 6">Belongs to the phosphorylase b kinase regulatory chain family.</text>
</comment>
<dbReference type="PANTHER" id="PTHR10749">
    <property type="entry name" value="PHOSPHORYLASE B KINASE REGULATORY SUBUNIT"/>
    <property type="match status" value="1"/>
</dbReference>
<feature type="region of interest" description="Disordered" evidence="7">
    <location>
        <begin position="1"/>
        <end position="34"/>
    </location>
</feature>
<comment type="caution">
    <text evidence="10">The sequence shown here is derived from an EMBL/GenBank/DDBJ whole genome shotgun (WGS) entry which is preliminary data.</text>
</comment>
<dbReference type="Proteomes" id="UP000663828">
    <property type="component" value="Unassembled WGS sequence"/>
</dbReference>
<dbReference type="UniPathway" id="UPA00163"/>
<evidence type="ECO:0000256" key="7">
    <source>
        <dbReference type="SAM" id="MobiDB-lite"/>
    </source>
</evidence>
<dbReference type="InterPro" id="IPR008734">
    <property type="entry name" value="PHK_A/B_su"/>
</dbReference>
<keyword evidence="3 6" id="KW-0321">Glycogen metabolism</keyword>
<feature type="domain" description="GH15-like" evidence="8">
    <location>
        <begin position="59"/>
        <end position="894"/>
    </location>
</feature>
<dbReference type="InterPro" id="IPR011613">
    <property type="entry name" value="GH15-like"/>
</dbReference>
<feature type="compositionally biased region" description="Polar residues" evidence="7">
    <location>
        <begin position="9"/>
        <end position="20"/>
    </location>
</feature>
<dbReference type="Pfam" id="PF19292">
    <property type="entry name" value="KPBB_C"/>
    <property type="match status" value="1"/>
</dbReference>
<name>A0A814AEM9_ADIRI</name>
<evidence type="ECO:0000256" key="5">
    <source>
        <dbReference type="ARBA" id="ARBA00023277"/>
    </source>
</evidence>
<dbReference type="AlphaFoldDB" id="A0A814AEM9"/>
<accession>A0A814AEM9</accession>
<keyword evidence="4 6" id="KW-0112">Calmodulin-binding</keyword>
<sequence>MSDSDSGKQRQFSLTSSNAGNVGPNRSRRSSWSDSKKVWSVGDETENYSDSRTLILQKLNNYYRRIKRQILAFQSLTTGLFPNHLDPNHKVGHVVENVFCAIAIWSLRQCYCKIDNDQGRAHELGQAAVKCMRGILICWMKQSKKLEVFKSEQSTKDALHSKFNVLDGNEVADADEVGQLQICAISIYLLTLAQMITSNLEIIFSIDEVHFVQQLVFSIERAYRTPDYGIWERGSKYNTNTCELHASSIGMAKAALESMNGFNLYGDKGANWSVIYVDVDAHNRNRTTFDTLLPRESASKNTDAALLFTVGWPTFAIHEATLVENSIRKCIKKLRGTHGFKRFLRDGQYTDLESKEDRFYQATEIKKFDKNECEWPMFFALMAINGIFKNNQSQVDEYLAALNPLLKRTTEGEMMAHYYYIDHSKQQTSDSSDSNVISTNQPPQFNCSSEVLHGKYFLFGQAVWTICQLLTDKLLTVSDLDPLRRYLPPCDRPKPNSRYSSIQDSSRYQYSLSITRPLANQVHDSKKQATESIISNVTFSDLVIHVVAVSESVRLQQVLATYGIQTQTPKQIEPLLIWPPAELVKAYANLGVNKKLGFSGRPVRPIGVLGTCKVYRISSKTVLCYPLTFETTDFYISSDMTLLLDNIRSDLEFITKCWRLKGRPTYTAISTACIEHLDFLNTEVYPTFPWESVAVAENKDTNDFSHYKSLTDVVKAPVLSDDLDYQRHEFQHQHETEIRDFISNTDIQIHSLKKHALATYELYKRGGLDYMIRDNYRVKDHLEHLMTQATTFQDWAVIRFVSSLLRKMVDSLAPAVTNLLVRGKIVTLGIFGFEETVIDKPIRPNEIYKILYNDNIFGRSIFHAVLLQEVLINVSLFMNTYPQLFNGILKIRLGWMLEAMKLALDYLRTDPEEVVTLNVISPNNIKQLLDYVLTTQQSGDIEQRSSFQKRQMDGALSRVPVHFYEHVWSILERTPGGIKLCGILLPQQPTLSDMTDYELNFSLKIEEMLSLIADPAYRCLVVEMFEAVNVLLNRNEELRFFRPLDVDYLIGEAVKLFVQQTTSENPYPDFYNLPITLVGGSTGYMIRVIINYLFNATAQPSDTPNLDVINHIEVQFVYVINMANLLRKGDHAEEFLSSTNKLPTSTATDGGISRKTDKAALNTWDVAQRWIQSVSKEESTRKQWEQMYGWMADYDAKGNFVPRKQVIENTSRFSHTIPNSRGHDYGWRLQNDTGKNIATLQGCFNNQHKKRRSDVILGSD</sequence>
<dbReference type="GO" id="GO:0005964">
    <property type="term" value="C:phosphorylase kinase complex"/>
    <property type="evidence" value="ECO:0007669"/>
    <property type="project" value="TreeGrafter"/>
</dbReference>
<comment type="pathway">
    <text evidence="1 6">Glycan biosynthesis; glycogen metabolism.</text>
</comment>
<keyword evidence="11" id="KW-1185">Reference proteome</keyword>
<comment type="subcellular location">
    <subcellularLocation>
        <location evidence="6">Cell membrane</location>
        <topology evidence="6">Lipid-anchor</topology>
        <orientation evidence="6">Cytoplasmic side</orientation>
    </subcellularLocation>
</comment>
<reference evidence="10" key="1">
    <citation type="submission" date="2021-02" db="EMBL/GenBank/DDBJ databases">
        <authorList>
            <person name="Nowell W R."/>
        </authorList>
    </citation>
    <scope>NUCLEOTIDE SEQUENCE</scope>
</reference>
<dbReference type="InterPro" id="IPR045583">
    <property type="entry name" value="KPBA/B_C"/>
</dbReference>
<dbReference type="GO" id="GO:0005977">
    <property type="term" value="P:glycogen metabolic process"/>
    <property type="evidence" value="ECO:0007669"/>
    <property type="project" value="UniProtKB-UniPathway"/>
</dbReference>
<evidence type="ECO:0000256" key="6">
    <source>
        <dbReference type="RuleBase" id="RU364123"/>
    </source>
</evidence>
<dbReference type="GO" id="GO:0005516">
    <property type="term" value="F:calmodulin binding"/>
    <property type="evidence" value="ECO:0007669"/>
    <property type="project" value="UniProtKB-KW"/>
</dbReference>
<evidence type="ECO:0000259" key="8">
    <source>
        <dbReference type="Pfam" id="PF00723"/>
    </source>
</evidence>
<evidence type="ECO:0000313" key="10">
    <source>
        <dbReference type="EMBL" id="CAF0911555.1"/>
    </source>
</evidence>